<name>A0A1H0QDZ5_9CLOT</name>
<evidence type="ECO:0000313" key="8">
    <source>
        <dbReference type="EMBL" id="MBB6713209.1"/>
    </source>
</evidence>
<comment type="subcellular location">
    <subcellularLocation>
        <location evidence="1">Cell membrane</location>
        <topology evidence="1">Multi-pass membrane protein</topology>
    </subcellularLocation>
</comment>
<feature type="transmembrane region" description="Helical" evidence="6">
    <location>
        <begin position="12"/>
        <end position="32"/>
    </location>
</feature>
<dbReference type="OrthoDB" id="9779786at2"/>
<evidence type="ECO:0000256" key="6">
    <source>
        <dbReference type="SAM" id="Phobius"/>
    </source>
</evidence>
<keyword evidence="5 6" id="KW-0472">Membrane</keyword>
<feature type="domain" description="DUF2179" evidence="7">
    <location>
        <begin position="225"/>
        <end position="279"/>
    </location>
</feature>
<dbReference type="Pfam" id="PF02588">
    <property type="entry name" value="YitT_membrane"/>
    <property type="match status" value="1"/>
</dbReference>
<dbReference type="EMBL" id="JACKWY010000001">
    <property type="protein sequence ID" value="MBB6713209.1"/>
    <property type="molecule type" value="Genomic_DNA"/>
</dbReference>
<evidence type="ECO:0000313" key="10">
    <source>
        <dbReference type="Proteomes" id="UP000198597"/>
    </source>
</evidence>
<gene>
    <name evidence="8" type="ORF">H7E68_00500</name>
    <name evidence="9" type="ORF">SAMN04488529_102320</name>
</gene>
<reference evidence="8 11" key="2">
    <citation type="submission" date="2020-08" db="EMBL/GenBank/DDBJ databases">
        <title>Clostridia isolated from Swiss meat.</title>
        <authorList>
            <person name="Wambui J."/>
            <person name="Stevens M.J.A."/>
            <person name="Stephan R."/>
        </authorList>
    </citation>
    <scope>NUCLEOTIDE SEQUENCE [LARGE SCALE GENOMIC DNA]</scope>
    <source>
        <strain evidence="8 11">CM001</strain>
    </source>
</reference>
<feature type="transmembrane region" description="Helical" evidence="6">
    <location>
        <begin position="80"/>
        <end position="99"/>
    </location>
</feature>
<keyword evidence="3 6" id="KW-0812">Transmembrane</keyword>
<dbReference type="GO" id="GO:0005886">
    <property type="term" value="C:plasma membrane"/>
    <property type="evidence" value="ECO:0007669"/>
    <property type="project" value="UniProtKB-SubCell"/>
</dbReference>
<evidence type="ECO:0000256" key="5">
    <source>
        <dbReference type="ARBA" id="ARBA00023136"/>
    </source>
</evidence>
<keyword evidence="2" id="KW-1003">Cell membrane</keyword>
<dbReference type="Pfam" id="PF10035">
    <property type="entry name" value="DUF2179"/>
    <property type="match status" value="1"/>
</dbReference>
<evidence type="ECO:0000313" key="11">
    <source>
        <dbReference type="Proteomes" id="UP000585258"/>
    </source>
</evidence>
<dbReference type="Proteomes" id="UP000198597">
    <property type="component" value="Unassembled WGS sequence"/>
</dbReference>
<feature type="transmembrane region" description="Helical" evidence="6">
    <location>
        <begin position="52"/>
        <end position="75"/>
    </location>
</feature>
<dbReference type="STRING" id="94869.SAMN04488529_102320"/>
<feature type="transmembrane region" description="Helical" evidence="6">
    <location>
        <begin position="179"/>
        <end position="201"/>
    </location>
</feature>
<proteinExistence type="predicted"/>
<keyword evidence="10" id="KW-1185">Reference proteome</keyword>
<dbReference type="InterPro" id="IPR015867">
    <property type="entry name" value="N-reg_PII/ATP_PRibTrfase_C"/>
</dbReference>
<organism evidence="9 10">
    <name type="scientific">Clostridium gasigenes</name>
    <dbReference type="NCBI Taxonomy" id="94869"/>
    <lineage>
        <taxon>Bacteria</taxon>
        <taxon>Bacillati</taxon>
        <taxon>Bacillota</taxon>
        <taxon>Clostridia</taxon>
        <taxon>Eubacteriales</taxon>
        <taxon>Clostridiaceae</taxon>
        <taxon>Clostridium</taxon>
    </lineage>
</organism>
<dbReference type="InterPro" id="IPR051461">
    <property type="entry name" value="UPF0750_membrane"/>
</dbReference>
<accession>A0A1H0QDZ5</accession>
<keyword evidence="4 6" id="KW-1133">Transmembrane helix</keyword>
<evidence type="ECO:0000313" key="9">
    <source>
        <dbReference type="EMBL" id="SDP15557.1"/>
    </source>
</evidence>
<dbReference type="AlphaFoldDB" id="A0A1H0QDZ5"/>
<dbReference type="CDD" id="cd16380">
    <property type="entry name" value="YitT_C"/>
    <property type="match status" value="1"/>
</dbReference>
<sequence>MNKENFIEELKSYVTITFGVVLVAIALVYFYAPNNLAAGGLSGVALIVNHLIPGITIGGMLFVGNSILYVIAFLIIGPEFGFKTIYASFGLSAIIWFMEKFFKPQAITNDLMLASIFGTILVVIGMSIVFNANASTGGTDIIAKILNKYTTFNIGISLLMVDFLVTLLAGLIFGLDTGFYALLCVLGNGPMIDKLIGIFNAKKQITVVSDKNNEISNYIKNTLERGCTHLKASNMVDGTGKDVIYTVLEKKEIGKLKEFIKVIDKDAFLTVAHIEEVTGKGFPIIEF</sequence>
<dbReference type="Gene3D" id="3.30.70.120">
    <property type="match status" value="1"/>
</dbReference>
<dbReference type="PIRSF" id="PIRSF006483">
    <property type="entry name" value="Membrane_protein_YitT"/>
    <property type="match status" value="1"/>
</dbReference>
<dbReference type="PANTHER" id="PTHR33545:SF9">
    <property type="entry name" value="UPF0750 MEMBRANE PROTEIN YITE"/>
    <property type="match status" value="1"/>
</dbReference>
<dbReference type="PANTHER" id="PTHR33545">
    <property type="entry name" value="UPF0750 MEMBRANE PROTEIN YITT-RELATED"/>
    <property type="match status" value="1"/>
</dbReference>
<evidence type="ECO:0000256" key="3">
    <source>
        <dbReference type="ARBA" id="ARBA00022692"/>
    </source>
</evidence>
<dbReference type="EMBL" id="FNJM01000002">
    <property type="protein sequence ID" value="SDP15557.1"/>
    <property type="molecule type" value="Genomic_DNA"/>
</dbReference>
<dbReference type="Proteomes" id="UP000585258">
    <property type="component" value="Unassembled WGS sequence"/>
</dbReference>
<evidence type="ECO:0000256" key="2">
    <source>
        <dbReference type="ARBA" id="ARBA00022475"/>
    </source>
</evidence>
<feature type="transmembrane region" description="Helical" evidence="6">
    <location>
        <begin position="111"/>
        <end position="130"/>
    </location>
</feature>
<dbReference type="InterPro" id="IPR003740">
    <property type="entry name" value="YitT"/>
</dbReference>
<feature type="transmembrane region" description="Helical" evidence="6">
    <location>
        <begin position="151"/>
        <end position="173"/>
    </location>
</feature>
<evidence type="ECO:0000256" key="4">
    <source>
        <dbReference type="ARBA" id="ARBA00022989"/>
    </source>
</evidence>
<protein>
    <submittedName>
        <fullName evidence="8">YitT family protein</fullName>
    </submittedName>
</protein>
<dbReference type="InterPro" id="IPR019264">
    <property type="entry name" value="DUF2179"/>
</dbReference>
<evidence type="ECO:0000259" key="7">
    <source>
        <dbReference type="Pfam" id="PF10035"/>
    </source>
</evidence>
<dbReference type="RefSeq" id="WP_089967152.1">
    <property type="nucleotide sequence ID" value="NZ_FNJM01000002.1"/>
</dbReference>
<evidence type="ECO:0000256" key="1">
    <source>
        <dbReference type="ARBA" id="ARBA00004651"/>
    </source>
</evidence>
<reference evidence="9 10" key="1">
    <citation type="submission" date="2016-10" db="EMBL/GenBank/DDBJ databases">
        <authorList>
            <person name="de Groot N.N."/>
        </authorList>
    </citation>
    <scope>NUCLEOTIDE SEQUENCE [LARGE SCALE GENOMIC DNA]</scope>
    <source>
        <strain evidence="9 10">DSM 12272</strain>
    </source>
</reference>